<dbReference type="InterPro" id="IPR002078">
    <property type="entry name" value="Sigma_54_int"/>
</dbReference>
<keyword evidence="5" id="KW-0804">Transcription</keyword>
<dbReference type="SMART" id="SM00448">
    <property type="entry name" value="REC"/>
    <property type="match status" value="1"/>
</dbReference>
<dbReference type="RefSeq" id="WP_326927186.1">
    <property type="nucleotide sequence ID" value="NZ_CP123443.1"/>
</dbReference>
<dbReference type="InterPro" id="IPR003593">
    <property type="entry name" value="AAA+_ATPase"/>
</dbReference>
<evidence type="ECO:0000256" key="2">
    <source>
        <dbReference type="ARBA" id="ARBA00022840"/>
    </source>
</evidence>
<dbReference type="SUPFAM" id="SSF52172">
    <property type="entry name" value="CheY-like"/>
    <property type="match status" value="1"/>
</dbReference>
<dbReference type="PRINTS" id="PR01590">
    <property type="entry name" value="HTHFIS"/>
</dbReference>
<keyword evidence="6" id="KW-0597">Phosphoprotein</keyword>
<protein>
    <submittedName>
        <fullName evidence="9">Sigma-54 dependent transcriptional regulator</fullName>
    </submittedName>
</protein>
<dbReference type="PROSITE" id="PS50045">
    <property type="entry name" value="SIGMA54_INTERACT_4"/>
    <property type="match status" value="1"/>
</dbReference>
<gene>
    <name evidence="9" type="ORF">P0082_11010</name>
</gene>
<dbReference type="SUPFAM" id="SSF52540">
    <property type="entry name" value="P-loop containing nucleoside triphosphate hydrolases"/>
    <property type="match status" value="1"/>
</dbReference>
<organism evidence="9 10">
    <name type="scientific">Candidatus Haliotispira prima</name>
    <dbReference type="NCBI Taxonomy" id="3034016"/>
    <lineage>
        <taxon>Bacteria</taxon>
        <taxon>Pseudomonadati</taxon>
        <taxon>Spirochaetota</taxon>
        <taxon>Spirochaetia</taxon>
        <taxon>Spirochaetales</taxon>
        <taxon>Spirochaetaceae</taxon>
        <taxon>Candidatus Haliotispira</taxon>
    </lineage>
</organism>
<dbReference type="Gene3D" id="3.40.50.300">
    <property type="entry name" value="P-loop containing nucleotide triphosphate hydrolases"/>
    <property type="match status" value="1"/>
</dbReference>
<dbReference type="InterPro" id="IPR025662">
    <property type="entry name" value="Sigma_54_int_dom_ATP-bd_1"/>
</dbReference>
<dbReference type="InterPro" id="IPR025943">
    <property type="entry name" value="Sigma_54_int_dom_ATP-bd_2"/>
</dbReference>
<dbReference type="PANTHER" id="PTHR32071">
    <property type="entry name" value="TRANSCRIPTIONAL REGULATORY PROTEIN"/>
    <property type="match status" value="1"/>
</dbReference>
<dbReference type="EMBL" id="CP123443">
    <property type="protein sequence ID" value="WGK68998.1"/>
    <property type="molecule type" value="Genomic_DNA"/>
</dbReference>
<dbReference type="Pfam" id="PF00158">
    <property type="entry name" value="Sigma54_activat"/>
    <property type="match status" value="1"/>
</dbReference>
<dbReference type="InterPro" id="IPR025944">
    <property type="entry name" value="Sigma_54_int_dom_CS"/>
</dbReference>
<name>A0ABY8MIG9_9SPIO</name>
<keyword evidence="2" id="KW-0067">ATP-binding</keyword>
<dbReference type="SMART" id="SM00382">
    <property type="entry name" value="AAA"/>
    <property type="match status" value="1"/>
</dbReference>
<dbReference type="CDD" id="cd00009">
    <property type="entry name" value="AAA"/>
    <property type="match status" value="1"/>
</dbReference>
<dbReference type="InterPro" id="IPR011006">
    <property type="entry name" value="CheY-like_superfamily"/>
</dbReference>
<feature type="domain" description="Response regulatory" evidence="8">
    <location>
        <begin position="20"/>
        <end position="138"/>
    </location>
</feature>
<evidence type="ECO:0000256" key="3">
    <source>
        <dbReference type="ARBA" id="ARBA00023015"/>
    </source>
</evidence>
<keyword evidence="10" id="KW-1185">Reference proteome</keyword>
<dbReference type="InterPro" id="IPR002197">
    <property type="entry name" value="HTH_Fis"/>
</dbReference>
<accession>A0ABY8MIG9</accession>
<dbReference type="Pfam" id="PF00072">
    <property type="entry name" value="Response_reg"/>
    <property type="match status" value="1"/>
</dbReference>
<sequence>MSSLPRTHPAKPSTRHSPFHILIADDEPNICKGLCSALSSSSSGADYAFFTAEDGDKAWQFMTTEDIDLAIIDLRMPKLSGEELLERIKRDYLTVPVIILTGHGSIENAVNAMRAGAYDFLTKPVDLDRLELLTERALSSREINRKNRALTQEVERLRAKEQKNVKFTSKNRTMQRVHQIVGQVADTRASVLITGESGVGKELIAESLHRLSERKDKELVKVHCAALSEALLESELFGHEKGAFTGANNMRRGRFELADGGTIFLDEIGEIDSTTQIKLLRVLQEKCFERVGGEQTLEVNVRVIAATNRNLQEEVAQGRFREDLFYRLNVVNIHIPALRERKEDLPFLIPYFLEQSVKENRRTHIEGINSKALTLLYNYYWPGNIRELQNTVESAVVLSTHNIIQPEDLPPNIRQQKDMNHISIRLGSSMMQVEESAIRATVAYAGGNKTQAAKILQIGRKTLHRKIHDYQMFDLLNDKTADE</sequence>
<dbReference type="Pfam" id="PF25601">
    <property type="entry name" value="AAA_lid_14"/>
    <property type="match status" value="1"/>
</dbReference>
<keyword evidence="4" id="KW-0238">DNA-binding</keyword>
<evidence type="ECO:0000256" key="1">
    <source>
        <dbReference type="ARBA" id="ARBA00022741"/>
    </source>
</evidence>
<feature type="modified residue" description="4-aspartylphosphate" evidence="6">
    <location>
        <position position="73"/>
    </location>
</feature>
<dbReference type="Proteomes" id="UP001228690">
    <property type="component" value="Chromosome"/>
</dbReference>
<dbReference type="PROSITE" id="PS00688">
    <property type="entry name" value="SIGMA54_INTERACT_3"/>
    <property type="match status" value="1"/>
</dbReference>
<proteinExistence type="predicted"/>
<evidence type="ECO:0000259" key="8">
    <source>
        <dbReference type="PROSITE" id="PS50110"/>
    </source>
</evidence>
<reference evidence="9 10" key="1">
    <citation type="submission" date="2023-04" db="EMBL/GenBank/DDBJ databases">
        <title>Spirochaete genome identified in red abalone sample constitutes a novel genus.</title>
        <authorList>
            <person name="Sharma S.P."/>
            <person name="Purcell C.M."/>
            <person name="Hyde J.R."/>
            <person name="Severin A.J."/>
        </authorList>
    </citation>
    <scope>NUCLEOTIDE SEQUENCE [LARGE SCALE GENOMIC DNA]</scope>
    <source>
        <strain evidence="9 10">SP-2023</strain>
    </source>
</reference>
<dbReference type="PROSITE" id="PS00675">
    <property type="entry name" value="SIGMA54_INTERACT_1"/>
    <property type="match status" value="1"/>
</dbReference>
<dbReference type="SUPFAM" id="SSF46689">
    <property type="entry name" value="Homeodomain-like"/>
    <property type="match status" value="1"/>
</dbReference>
<evidence type="ECO:0000256" key="4">
    <source>
        <dbReference type="ARBA" id="ARBA00023125"/>
    </source>
</evidence>
<evidence type="ECO:0000313" key="10">
    <source>
        <dbReference type="Proteomes" id="UP001228690"/>
    </source>
</evidence>
<dbReference type="Pfam" id="PF02954">
    <property type="entry name" value="HTH_8"/>
    <property type="match status" value="1"/>
</dbReference>
<evidence type="ECO:0000313" key="9">
    <source>
        <dbReference type="EMBL" id="WGK68998.1"/>
    </source>
</evidence>
<evidence type="ECO:0000256" key="5">
    <source>
        <dbReference type="ARBA" id="ARBA00023163"/>
    </source>
</evidence>
<dbReference type="Gene3D" id="1.10.10.60">
    <property type="entry name" value="Homeodomain-like"/>
    <property type="match status" value="1"/>
</dbReference>
<keyword evidence="1" id="KW-0547">Nucleotide-binding</keyword>
<dbReference type="Gene3D" id="3.40.50.2300">
    <property type="match status" value="1"/>
</dbReference>
<dbReference type="PROSITE" id="PS00676">
    <property type="entry name" value="SIGMA54_INTERACT_2"/>
    <property type="match status" value="1"/>
</dbReference>
<feature type="domain" description="Sigma-54 factor interaction" evidence="7">
    <location>
        <begin position="167"/>
        <end position="397"/>
    </location>
</feature>
<dbReference type="InterPro" id="IPR009057">
    <property type="entry name" value="Homeodomain-like_sf"/>
</dbReference>
<keyword evidence="3" id="KW-0805">Transcription regulation</keyword>
<dbReference type="InterPro" id="IPR027417">
    <property type="entry name" value="P-loop_NTPase"/>
</dbReference>
<evidence type="ECO:0000256" key="6">
    <source>
        <dbReference type="PROSITE-ProRule" id="PRU00169"/>
    </source>
</evidence>
<dbReference type="Gene3D" id="1.10.8.60">
    <property type="match status" value="1"/>
</dbReference>
<dbReference type="InterPro" id="IPR058031">
    <property type="entry name" value="AAA_lid_NorR"/>
</dbReference>
<dbReference type="PROSITE" id="PS50110">
    <property type="entry name" value="RESPONSE_REGULATORY"/>
    <property type="match status" value="1"/>
</dbReference>
<dbReference type="InterPro" id="IPR001789">
    <property type="entry name" value="Sig_transdc_resp-reg_receiver"/>
</dbReference>
<evidence type="ECO:0000259" key="7">
    <source>
        <dbReference type="PROSITE" id="PS50045"/>
    </source>
</evidence>